<protein>
    <submittedName>
        <fullName evidence="2">Uncharacterized protein</fullName>
    </submittedName>
</protein>
<evidence type="ECO:0000313" key="3">
    <source>
        <dbReference type="Proteomes" id="UP000198287"/>
    </source>
</evidence>
<comment type="caution">
    <text evidence="2">The sequence shown here is derived from an EMBL/GenBank/DDBJ whole genome shotgun (WGS) entry which is preliminary data.</text>
</comment>
<feature type="region of interest" description="Disordered" evidence="1">
    <location>
        <begin position="248"/>
        <end position="271"/>
    </location>
</feature>
<feature type="region of interest" description="Disordered" evidence="1">
    <location>
        <begin position="1"/>
        <end position="22"/>
    </location>
</feature>
<name>A0A226DZR2_FOLCA</name>
<proteinExistence type="predicted"/>
<dbReference type="Proteomes" id="UP000198287">
    <property type="component" value="Unassembled WGS sequence"/>
</dbReference>
<keyword evidence="3" id="KW-1185">Reference proteome</keyword>
<accession>A0A226DZR2</accession>
<feature type="region of interest" description="Disordered" evidence="1">
    <location>
        <begin position="90"/>
        <end position="189"/>
    </location>
</feature>
<feature type="compositionally biased region" description="Low complexity" evidence="1">
    <location>
        <begin position="354"/>
        <end position="366"/>
    </location>
</feature>
<feature type="region of interest" description="Disordered" evidence="1">
    <location>
        <begin position="354"/>
        <end position="378"/>
    </location>
</feature>
<reference evidence="2 3" key="1">
    <citation type="submission" date="2015-12" db="EMBL/GenBank/DDBJ databases">
        <title>The genome of Folsomia candida.</title>
        <authorList>
            <person name="Faddeeva A."/>
            <person name="Derks M.F."/>
            <person name="Anvar Y."/>
            <person name="Smit S."/>
            <person name="Van Straalen N."/>
            <person name="Roelofs D."/>
        </authorList>
    </citation>
    <scope>NUCLEOTIDE SEQUENCE [LARGE SCALE GENOMIC DNA]</scope>
    <source>
        <strain evidence="2 3">VU population</strain>
        <tissue evidence="2">Whole body</tissue>
    </source>
</reference>
<sequence>MGTEVHNNNSGSSATGGGGGAGNATATMAGGEFVMMKDTVWKLSSRVLLLEGFIKQQFGNVFWQFCEDQVKNVGDTPSDEDEDGLIIAETKPPTNILPMPPMIPIQPKARPRQQQAQQLRKSSSTALTTTSATIPPPPPLSRGTSPSSSTYQTPKARNFLPKSLTAPKLPPSITITPTNTRGNGITTGGQSILKEKIPSENHHHISEESQQHQQPPQTIRIKSEPKLSTQHHHHQQQRRSPALIASANRHQHARLSTGSITTSSIPAPPTTRVVIPPPQLQQHYMNAGGGEEYGGEFYQGESEESEEDSELYGDGGYLAAELVSATLCPPEDTEDSSEICGNAATTKKIRLSLSGTSSSSSSFLNGNGNGGGQRQMRPNPCHARCQNRCHDIWTDGDRMGVFHTYWALPSEEERREFVASRIERVDMATKRTEFSNFRTCTFKYYLPHPDNPWVQVCKNFFLATIDEKRSYIEKIAQSVKGEAGEKVSAKNIPFRRRNQMQRSAEEMGNYAGWMQGLGLDPSLLDEHGGYMVEGDVDGEMVDGEEGEDQDGMMMGVEMMEDEEEESSQQD</sequence>
<dbReference type="EMBL" id="LNIX01000008">
    <property type="protein sequence ID" value="OXA50985.1"/>
    <property type="molecule type" value="Genomic_DNA"/>
</dbReference>
<feature type="compositionally biased region" description="Low complexity" evidence="1">
    <location>
        <begin position="256"/>
        <end position="265"/>
    </location>
</feature>
<feature type="compositionally biased region" description="Low complexity" evidence="1">
    <location>
        <begin position="173"/>
        <end position="184"/>
    </location>
</feature>
<dbReference type="OrthoDB" id="6776127at2759"/>
<evidence type="ECO:0000313" key="2">
    <source>
        <dbReference type="EMBL" id="OXA50985.1"/>
    </source>
</evidence>
<gene>
    <name evidence="2" type="ORF">Fcan01_14194</name>
</gene>
<dbReference type="AlphaFoldDB" id="A0A226DZR2"/>
<organism evidence="2 3">
    <name type="scientific">Folsomia candida</name>
    <name type="common">Springtail</name>
    <dbReference type="NCBI Taxonomy" id="158441"/>
    <lineage>
        <taxon>Eukaryota</taxon>
        <taxon>Metazoa</taxon>
        <taxon>Ecdysozoa</taxon>
        <taxon>Arthropoda</taxon>
        <taxon>Hexapoda</taxon>
        <taxon>Collembola</taxon>
        <taxon>Entomobryomorpha</taxon>
        <taxon>Isotomoidea</taxon>
        <taxon>Isotomidae</taxon>
        <taxon>Proisotominae</taxon>
        <taxon>Folsomia</taxon>
    </lineage>
</organism>
<evidence type="ECO:0000256" key="1">
    <source>
        <dbReference type="SAM" id="MobiDB-lite"/>
    </source>
</evidence>
<dbReference type="PANTHER" id="PTHR10773">
    <property type="entry name" value="DNA-DIRECTED RNA POLYMERASES I, II, AND III SUBUNIT RPABC2"/>
    <property type="match status" value="1"/>
</dbReference>
<dbReference type="PANTHER" id="PTHR10773:SF19">
    <property type="match status" value="1"/>
</dbReference>
<feature type="compositionally biased region" description="Low complexity" evidence="1">
    <location>
        <begin position="105"/>
        <end position="133"/>
    </location>
</feature>